<keyword evidence="3" id="KW-1185">Reference proteome</keyword>
<dbReference type="AlphaFoldDB" id="A0A397W2N2"/>
<dbReference type="Gene3D" id="1.25.40.420">
    <property type="match status" value="1"/>
</dbReference>
<evidence type="ECO:0000313" key="2">
    <source>
        <dbReference type="EMBL" id="RIB28331.1"/>
    </source>
</evidence>
<dbReference type="PROSITE" id="PS51886">
    <property type="entry name" value="TLDC"/>
    <property type="match status" value="1"/>
</dbReference>
<name>A0A397W2N2_9GLOM</name>
<dbReference type="PANTHER" id="PTHR45774">
    <property type="entry name" value="BTB/POZ DOMAIN-CONTAINING"/>
    <property type="match status" value="1"/>
</dbReference>
<gene>
    <name evidence="2" type="ORF">C2G38_2137397</name>
</gene>
<sequence length="379" mass="44093">MLIACELFLEELAKHLETLLIETKASWLRLRFFQVFQKSFQNDQLQELQKWCINYIAKNPNMIFDSENFTSIQENALISLIKRDDLQMEEIKIWKRVIEWGITRNPGLPSDPNTWTSENFLAIKTTLQNCLPLIRYFQIPGDDVIDNLQPYQQILDKNLWDDLIKRLVSPNRPILSVILPPRKVLIQTLPPRGTEQFSKVINEAHAAEIASWVDLKDNMYSVASNPYEFKLLLRGTRDGFTSDSFWDLCYKQENVVIVIKVKGTDEILGGYNPVGWDYPVRWGKPTNSLLHYKDCYRSFIFSLKNGAIQNTIVSRVRTQKNAIHCHFNRVPSFGEYGEDLSMYDETWECGITSYANPIRSVNGKFSAEEYEVFQISQKP</sequence>
<accession>A0A397W2N2</accession>
<feature type="domain" description="TLDc" evidence="1">
    <location>
        <begin position="199"/>
        <end position="376"/>
    </location>
</feature>
<evidence type="ECO:0000259" key="1">
    <source>
        <dbReference type="PROSITE" id="PS51886"/>
    </source>
</evidence>
<protein>
    <recommendedName>
        <fullName evidence="1">TLDc domain-containing protein</fullName>
    </recommendedName>
</protein>
<dbReference type="Pfam" id="PF07534">
    <property type="entry name" value="TLD"/>
    <property type="match status" value="1"/>
</dbReference>
<dbReference type="InterPro" id="IPR006571">
    <property type="entry name" value="TLDc_dom"/>
</dbReference>
<organism evidence="2 3">
    <name type="scientific">Gigaspora rosea</name>
    <dbReference type="NCBI Taxonomy" id="44941"/>
    <lineage>
        <taxon>Eukaryota</taxon>
        <taxon>Fungi</taxon>
        <taxon>Fungi incertae sedis</taxon>
        <taxon>Mucoromycota</taxon>
        <taxon>Glomeromycotina</taxon>
        <taxon>Glomeromycetes</taxon>
        <taxon>Diversisporales</taxon>
        <taxon>Gigasporaceae</taxon>
        <taxon>Gigaspora</taxon>
    </lineage>
</organism>
<dbReference type="EMBL" id="QKWP01000069">
    <property type="protein sequence ID" value="RIB28331.1"/>
    <property type="molecule type" value="Genomic_DNA"/>
</dbReference>
<proteinExistence type="predicted"/>
<dbReference type="Proteomes" id="UP000266673">
    <property type="component" value="Unassembled WGS sequence"/>
</dbReference>
<evidence type="ECO:0000313" key="3">
    <source>
        <dbReference type="Proteomes" id="UP000266673"/>
    </source>
</evidence>
<comment type="caution">
    <text evidence="2">The sequence shown here is derived from an EMBL/GenBank/DDBJ whole genome shotgun (WGS) entry which is preliminary data.</text>
</comment>
<dbReference type="PANTHER" id="PTHR45774:SF3">
    <property type="entry name" value="BTB (POZ) DOMAIN-CONTAINING 2B-RELATED"/>
    <property type="match status" value="1"/>
</dbReference>
<dbReference type="InterPro" id="IPR011705">
    <property type="entry name" value="BACK"/>
</dbReference>
<dbReference type="OrthoDB" id="5430411at2759"/>
<reference evidence="2 3" key="1">
    <citation type="submission" date="2018-06" db="EMBL/GenBank/DDBJ databases">
        <title>Comparative genomics reveals the genomic features of Rhizophagus irregularis, R. cerebriforme, R. diaphanum and Gigaspora rosea, and their symbiotic lifestyle signature.</title>
        <authorList>
            <person name="Morin E."/>
            <person name="San Clemente H."/>
            <person name="Chen E.C.H."/>
            <person name="De La Providencia I."/>
            <person name="Hainaut M."/>
            <person name="Kuo A."/>
            <person name="Kohler A."/>
            <person name="Murat C."/>
            <person name="Tang N."/>
            <person name="Roy S."/>
            <person name="Loubradou J."/>
            <person name="Henrissat B."/>
            <person name="Grigoriev I.V."/>
            <person name="Corradi N."/>
            <person name="Roux C."/>
            <person name="Martin F.M."/>
        </authorList>
    </citation>
    <scope>NUCLEOTIDE SEQUENCE [LARGE SCALE GENOMIC DNA]</scope>
    <source>
        <strain evidence="2 3">DAOM 194757</strain>
    </source>
</reference>
<dbReference type="Pfam" id="PF07707">
    <property type="entry name" value="BACK"/>
    <property type="match status" value="1"/>
</dbReference>